<dbReference type="GO" id="GO:0030435">
    <property type="term" value="P:sporulation resulting in formation of a cellular spore"/>
    <property type="evidence" value="ECO:0007669"/>
    <property type="project" value="UniProtKB-KW"/>
</dbReference>
<dbReference type="InterPro" id="IPR012851">
    <property type="entry name" value="Spore_coat_CotF-like"/>
</dbReference>
<keyword evidence="4" id="KW-0946">Virion</keyword>
<dbReference type="InterPro" id="IPR012347">
    <property type="entry name" value="Ferritin-like"/>
</dbReference>
<dbReference type="PANTHER" id="PTHR39183:SF1">
    <property type="entry name" value="SPORE COAT PROTEIN F-LIKE PROTEIN YHCQ"/>
    <property type="match status" value="1"/>
</dbReference>
<organism evidence="4">
    <name type="scientific">Paenibacillus ihbetae</name>
    <dbReference type="NCBI Taxonomy" id="1870820"/>
    <lineage>
        <taxon>Bacteria</taxon>
        <taxon>Bacillati</taxon>
        <taxon>Bacillota</taxon>
        <taxon>Bacilli</taxon>
        <taxon>Bacillales</taxon>
        <taxon>Paenibacillaceae</taxon>
        <taxon>Paenibacillus</taxon>
    </lineage>
</organism>
<evidence type="ECO:0000313" key="4">
    <source>
        <dbReference type="EMBL" id="ANY73492.1"/>
    </source>
</evidence>
<dbReference type="EMBL" id="MRVI01000002">
    <property type="protein sequence ID" value="OOC59417.1"/>
    <property type="molecule type" value="Genomic_DNA"/>
</dbReference>
<evidence type="ECO:0000256" key="2">
    <source>
        <dbReference type="ARBA" id="ARBA00024325"/>
    </source>
</evidence>
<dbReference type="AlphaFoldDB" id="A0A1B2E0P7"/>
<comment type="similarity">
    <text evidence="3">Belongs to the CotF family.</text>
</comment>
<comment type="subcellular location">
    <subcellularLocation>
        <location evidence="2">Spore coat</location>
    </subcellularLocation>
</comment>
<keyword evidence="6" id="KW-1185">Reference proteome</keyword>
<dbReference type="Pfam" id="PF07875">
    <property type="entry name" value="Coat_F"/>
    <property type="match status" value="1"/>
</dbReference>
<sequence>MKHNPKHLAWHETLEMHELTAFQANNLIGFKMALGDIQDPQLHSLYTEAIQGVENNLKELLHYFPEAPVGTRKLTEADLTAYYAGRLLIFAKTSVRNYAIAITETATPSLRETLQKQLNKAIELHGKVFYFMYERGLYPSYNLKQLLSNDVKNANKAISL</sequence>
<accession>A0A1B2E0P7</accession>
<keyword evidence="4" id="KW-0167">Capsid protein</keyword>
<evidence type="ECO:0000256" key="1">
    <source>
        <dbReference type="ARBA" id="ARBA00022969"/>
    </source>
</evidence>
<dbReference type="EMBL" id="CP016809">
    <property type="protein sequence ID" value="ANY73492.1"/>
    <property type="molecule type" value="Genomic_DNA"/>
</dbReference>
<dbReference type="Gene3D" id="1.20.1260.10">
    <property type="match status" value="1"/>
</dbReference>
<gene>
    <name evidence="5" type="ORF">BBD40_27790</name>
    <name evidence="4" type="ORF">BBD41_13365</name>
</gene>
<dbReference type="Proteomes" id="UP000189059">
    <property type="component" value="Unassembled WGS sequence"/>
</dbReference>
<name>A0A1B2E0P7_9BACL</name>
<proteinExistence type="inferred from homology"/>
<reference evidence="4" key="1">
    <citation type="submission" date="2016-08" db="EMBL/GenBank/DDBJ databases">
        <title>Complete Genome Seqeunce of Paenibacillus sp. nov. IHBB 9852 from high altitute lake of Indian trans-Himalayas.</title>
        <authorList>
            <person name="Kiran S."/>
            <person name="Swarnkar M.K."/>
            <person name="Rana A."/>
            <person name="Tewari R."/>
            <person name="Gulati A."/>
        </authorList>
    </citation>
    <scope>NUCLEOTIDE SEQUENCE [LARGE SCALE GENOMIC DNA]</scope>
    <source>
        <strain evidence="4">IHBB 9852</strain>
    </source>
</reference>
<evidence type="ECO:0000313" key="6">
    <source>
        <dbReference type="Proteomes" id="UP000189059"/>
    </source>
</evidence>
<keyword evidence="1" id="KW-0749">Sporulation</keyword>
<dbReference type="PANTHER" id="PTHR39183">
    <property type="entry name" value="SPORE COAT PROTEIN F-LIKE PROTEIN YHCQ"/>
    <property type="match status" value="1"/>
</dbReference>
<evidence type="ECO:0000256" key="3">
    <source>
        <dbReference type="ARBA" id="ARBA00024344"/>
    </source>
</evidence>
<dbReference type="OrthoDB" id="2703958at2"/>
<protein>
    <submittedName>
        <fullName evidence="4">Spore coat protein</fullName>
    </submittedName>
</protein>
<evidence type="ECO:0000313" key="5">
    <source>
        <dbReference type="EMBL" id="OOC59417.1"/>
    </source>
</evidence>
<dbReference type="RefSeq" id="WP_077570555.1">
    <property type="nucleotide sequence ID" value="NZ_CP016809.1"/>
</dbReference>
<dbReference type="KEGG" id="pib:BBD41_13365"/>
<reference evidence="5 6" key="2">
    <citation type="submission" date="2016-12" db="EMBL/GenBank/DDBJ databases">
        <title>Genome sequencing and description of Paenibacillus sp. nov. from high altitude lake in the Indian Trans- Himalayas.</title>
        <authorList>
            <person name="Kiran S."/>
            <person name="Swarnkar M.K."/>
            <person name="Rana A."/>
            <person name="Tewari R."/>
            <person name="Gulati A."/>
        </authorList>
    </citation>
    <scope>NUCLEOTIDE SEQUENCE [LARGE SCALE GENOMIC DNA]</scope>
    <source>
        <strain evidence="5 6">IHBB 9951</strain>
    </source>
</reference>